<dbReference type="EMBL" id="JARAWC010000004">
    <property type="protein sequence ID" value="MDX2959424.1"/>
    <property type="molecule type" value="Genomic_DNA"/>
</dbReference>
<dbReference type="Proteomes" id="UP001272987">
    <property type="component" value="Unassembled WGS sequence"/>
</dbReference>
<accession>A0AAP6B7B9</accession>
<keyword evidence="4" id="KW-1185">Reference proteome</keyword>
<evidence type="ECO:0000313" key="2">
    <source>
        <dbReference type="EMBL" id="MDX2959424.1"/>
    </source>
</evidence>
<comment type="caution">
    <text evidence="2">The sequence shown here is derived from an EMBL/GenBank/DDBJ whole genome shotgun (WGS) entry which is preliminary data.</text>
</comment>
<reference evidence="2 4" key="1">
    <citation type="journal article" date="2023" name="Microb. Genom.">
        <title>Mesoterricola silvestris gen. nov., sp. nov., Mesoterricola sediminis sp. nov., Geothrix oryzae sp. nov., Geothrix edaphica sp. nov., Geothrix rubra sp. nov., and Geothrix limicola sp. nov., six novel members of Acidobacteriota isolated from soils.</title>
        <authorList>
            <person name="Weisberg A.J."/>
            <person name="Pearce E."/>
            <person name="Kramer C.G."/>
            <person name="Chang J.H."/>
            <person name="Clarke C.R."/>
        </authorList>
    </citation>
    <scope>NUCLEOTIDE SEQUENCE</scope>
    <source>
        <strain evidence="3 4">NB05-1H</strain>
        <strain evidence="2">NRRL_B-16521</strain>
    </source>
</reference>
<dbReference type="AlphaFoldDB" id="A0AAP6B7B9"/>
<proteinExistence type="predicted"/>
<dbReference type="Proteomes" id="UP001282288">
    <property type="component" value="Unassembled WGS sequence"/>
</dbReference>
<gene>
    <name evidence="2" type="ORF">PV399_06795</name>
    <name evidence="3" type="ORF">PV666_15495</name>
</gene>
<evidence type="ECO:0000256" key="1">
    <source>
        <dbReference type="SAM" id="MobiDB-lite"/>
    </source>
</evidence>
<evidence type="ECO:0000313" key="4">
    <source>
        <dbReference type="Proteomes" id="UP001272987"/>
    </source>
</evidence>
<dbReference type="RefSeq" id="WP_010355956.1">
    <property type="nucleotide sequence ID" value="NZ_CP122369.1"/>
</dbReference>
<sequence>MNTDPVERKPAAGAAKDLETAGMAQVAQGITQTLDELREIGIDSLAGAGRGFSELSLSGLELGHGELRSEFSSFCERWDWGVRSLVAQANAFAESVGLAAGTLHETDQYVSGSLKVLANSALGGSPYASEEEVEGKSWSDIARSQYDTLSNPDYSAESVVKATETAKQGWKDAARDVLTSETLGPMGPLGPTPEGLRRAAGMSESDYEQALDRTLGPSPEERARQAEQEGQTG</sequence>
<organism evidence="2 5">
    <name type="scientific">Streptomyces acidiscabies</name>
    <dbReference type="NCBI Taxonomy" id="42234"/>
    <lineage>
        <taxon>Bacteria</taxon>
        <taxon>Bacillati</taxon>
        <taxon>Actinomycetota</taxon>
        <taxon>Actinomycetes</taxon>
        <taxon>Kitasatosporales</taxon>
        <taxon>Streptomycetaceae</taxon>
        <taxon>Streptomyces</taxon>
    </lineage>
</organism>
<dbReference type="EMBL" id="JARAWP010000008">
    <property type="protein sequence ID" value="MDX3019288.1"/>
    <property type="molecule type" value="Genomic_DNA"/>
</dbReference>
<evidence type="ECO:0000313" key="5">
    <source>
        <dbReference type="Proteomes" id="UP001282288"/>
    </source>
</evidence>
<protein>
    <submittedName>
        <fullName evidence="2">Uncharacterized protein</fullName>
    </submittedName>
</protein>
<name>A0AAP6B7B9_9ACTN</name>
<evidence type="ECO:0000313" key="3">
    <source>
        <dbReference type="EMBL" id="MDX3019288.1"/>
    </source>
</evidence>
<feature type="region of interest" description="Disordered" evidence="1">
    <location>
        <begin position="179"/>
        <end position="233"/>
    </location>
</feature>
<dbReference type="GeneID" id="69805849"/>